<organism evidence="1 2">
    <name type="scientific">Flavobacterium succinicans</name>
    <dbReference type="NCBI Taxonomy" id="29536"/>
    <lineage>
        <taxon>Bacteria</taxon>
        <taxon>Pseudomonadati</taxon>
        <taxon>Bacteroidota</taxon>
        <taxon>Flavobacteriia</taxon>
        <taxon>Flavobacteriales</taxon>
        <taxon>Flavobacteriaceae</taxon>
        <taxon>Flavobacterium</taxon>
    </lineage>
</organism>
<proteinExistence type="predicted"/>
<keyword evidence="2" id="KW-1185">Reference proteome</keyword>
<evidence type="ECO:0000313" key="1">
    <source>
        <dbReference type="EMBL" id="OAZ03294.1"/>
    </source>
</evidence>
<dbReference type="RefSeq" id="WP_157490606.1">
    <property type="nucleotide sequence ID" value="NZ_JMTM01000063.1"/>
</dbReference>
<dbReference type="EMBL" id="JMTM01000063">
    <property type="protein sequence ID" value="OAZ03294.1"/>
    <property type="molecule type" value="Genomic_DNA"/>
</dbReference>
<dbReference type="PATRIC" id="fig|29536.5.peg.2421"/>
<dbReference type="Proteomes" id="UP000093807">
    <property type="component" value="Unassembled WGS sequence"/>
</dbReference>
<protein>
    <submittedName>
        <fullName evidence="1">Uncharacterized protein</fullName>
    </submittedName>
</protein>
<dbReference type="OrthoDB" id="8443654at2"/>
<evidence type="ECO:0000313" key="2">
    <source>
        <dbReference type="Proteomes" id="UP000093807"/>
    </source>
</evidence>
<comment type="caution">
    <text evidence="1">The sequence shown here is derived from an EMBL/GenBank/DDBJ whole genome shotgun (WGS) entry which is preliminary data.</text>
</comment>
<reference evidence="1 2" key="1">
    <citation type="submission" date="2016-06" db="EMBL/GenBank/DDBJ databases">
        <title>Draft genome sequence of Flavobacterium succinicans strain DD5b.</title>
        <authorList>
            <person name="Poehlein A."/>
            <person name="Daniel R."/>
            <person name="Simeonova D.D."/>
        </authorList>
    </citation>
    <scope>NUCLEOTIDE SEQUENCE [LARGE SCALE GENOMIC DNA]</scope>
    <source>
        <strain evidence="1 2">DD5b</strain>
    </source>
</reference>
<dbReference type="AlphaFoldDB" id="A0A199XPN2"/>
<gene>
    <name evidence="1" type="ORF">FLB_23230</name>
</gene>
<name>A0A199XPN2_9FLAO</name>
<sequence length="187" mass="22089">MTLLFPKLDVSIIFDKYDKEIFLPKLKNLKYFCLLRGRLNSHIEDGDQLIAHFTFIDRLDLLDKFRSIGFEPHILENGEPRFDKPIPADIADKFPTPIKQFPDIAQPYVQKLFGYDTFIIVYENYFSLSICDKTKKNWHYLTEKDLELAKQFEVKIEESGLGSASTYEGQTQYGRYINRYHYPELLN</sequence>
<accession>A0A199XPN2</accession>